<keyword evidence="2" id="KW-1185">Reference proteome</keyword>
<evidence type="ECO:0000313" key="2">
    <source>
        <dbReference type="Proteomes" id="UP000046392"/>
    </source>
</evidence>
<dbReference type="Gene3D" id="3.10.450.10">
    <property type="match status" value="1"/>
</dbReference>
<evidence type="ECO:0000256" key="1">
    <source>
        <dbReference type="SAM" id="Phobius"/>
    </source>
</evidence>
<dbReference type="InterPro" id="IPR046350">
    <property type="entry name" value="Cystatin_sf"/>
</dbReference>
<keyword evidence="1" id="KW-0812">Transmembrane</keyword>
<evidence type="ECO:0000313" key="3">
    <source>
        <dbReference type="WBParaSite" id="SPAL_0000186100.1"/>
    </source>
</evidence>
<protein>
    <submittedName>
        <fullName evidence="3">Cystatin domain-containing protein</fullName>
    </submittedName>
</protein>
<organism evidence="2 3">
    <name type="scientific">Strongyloides papillosus</name>
    <name type="common">Intestinal threadworm</name>
    <dbReference type="NCBI Taxonomy" id="174720"/>
    <lineage>
        <taxon>Eukaryota</taxon>
        <taxon>Metazoa</taxon>
        <taxon>Ecdysozoa</taxon>
        <taxon>Nematoda</taxon>
        <taxon>Chromadorea</taxon>
        <taxon>Rhabditida</taxon>
        <taxon>Tylenchina</taxon>
        <taxon>Panagrolaimomorpha</taxon>
        <taxon>Strongyloidoidea</taxon>
        <taxon>Strongyloididae</taxon>
        <taxon>Strongyloides</taxon>
    </lineage>
</organism>
<feature type="transmembrane region" description="Helical" evidence="1">
    <location>
        <begin position="6"/>
        <end position="27"/>
    </location>
</feature>
<keyword evidence="1" id="KW-1133">Transmembrane helix</keyword>
<sequence length="129" mass="15037">MNYLNIFIFIIATFFLIIEAFPGVYKVNEWKKTNPKRKKIEDLGKEAIKVYNKKHGPSALFNRVLKAEKQYNGYSKNYHLQILVLGKCDENTAGCLQTLDADIFKKHQNPDEPEFYVYKNSDENGINLE</sequence>
<dbReference type="SUPFAM" id="SSF54403">
    <property type="entry name" value="Cystatin/monellin"/>
    <property type="match status" value="1"/>
</dbReference>
<dbReference type="Proteomes" id="UP000046392">
    <property type="component" value="Unplaced"/>
</dbReference>
<proteinExistence type="predicted"/>
<reference evidence="3" key="1">
    <citation type="submission" date="2017-02" db="UniProtKB">
        <authorList>
            <consortium name="WormBaseParasite"/>
        </authorList>
    </citation>
    <scope>IDENTIFICATION</scope>
</reference>
<dbReference type="AlphaFoldDB" id="A0A0N5B733"/>
<dbReference type="WBParaSite" id="SPAL_0000186100.1">
    <property type="protein sequence ID" value="SPAL_0000186100.1"/>
    <property type="gene ID" value="SPAL_0000186100"/>
</dbReference>
<accession>A0A0N5B733</accession>
<keyword evidence="1" id="KW-0472">Membrane</keyword>
<name>A0A0N5B733_STREA</name>